<name>A0A1B8ZJ42_9FLAO</name>
<dbReference type="GO" id="GO:0005737">
    <property type="term" value="C:cytoplasm"/>
    <property type="evidence" value="ECO:0007669"/>
    <property type="project" value="InterPro"/>
</dbReference>
<evidence type="ECO:0000256" key="3">
    <source>
        <dbReference type="ARBA" id="ARBA00022737"/>
    </source>
</evidence>
<dbReference type="Pfam" id="PF25023">
    <property type="entry name" value="TEN_YD-shell"/>
    <property type="match status" value="1"/>
</dbReference>
<accession>A0A1B8ZJ42</accession>
<feature type="transmembrane region" description="Helical" evidence="6">
    <location>
        <begin position="2002"/>
        <end position="2023"/>
    </location>
</feature>
<dbReference type="InterPro" id="IPR003284">
    <property type="entry name" value="Sal_SpvB"/>
</dbReference>
<dbReference type="InterPro" id="IPR028994">
    <property type="entry name" value="Integrin_alpha_N"/>
</dbReference>
<evidence type="ECO:0000256" key="5">
    <source>
        <dbReference type="SAM" id="MobiDB-lite"/>
    </source>
</evidence>
<dbReference type="Gene3D" id="2.180.10.10">
    <property type="entry name" value="RHS repeat-associated core"/>
    <property type="match status" value="2"/>
</dbReference>
<comment type="caution">
    <text evidence="9">The sequence shown here is derived from an EMBL/GenBank/DDBJ whole genome shotgun (WGS) entry which is preliminary data.</text>
</comment>
<keyword evidence="6" id="KW-0472">Membrane</keyword>
<keyword evidence="4" id="KW-0843">Virulence</keyword>
<feature type="transmembrane region" description="Helical" evidence="6">
    <location>
        <begin position="2062"/>
        <end position="2081"/>
    </location>
</feature>
<feature type="region of interest" description="Disordered" evidence="5">
    <location>
        <begin position="55"/>
        <end position="93"/>
    </location>
</feature>
<reference evidence="10" key="1">
    <citation type="submission" date="2016-07" db="EMBL/GenBank/DDBJ databases">
        <authorList>
            <person name="Florea S."/>
            <person name="Webb J.S."/>
            <person name="Jaromczyk J."/>
            <person name="Schardl C.L."/>
        </authorList>
    </citation>
    <scope>NUCLEOTIDE SEQUENCE [LARGE SCALE GENOMIC DNA]</scope>
    <source>
        <strain evidence="10">CC-VM-7</strain>
    </source>
</reference>
<evidence type="ECO:0000256" key="6">
    <source>
        <dbReference type="SAM" id="Phobius"/>
    </source>
</evidence>
<evidence type="ECO:0000313" key="10">
    <source>
        <dbReference type="Proteomes" id="UP000093432"/>
    </source>
</evidence>
<feature type="compositionally biased region" description="Polar residues" evidence="5">
    <location>
        <begin position="75"/>
        <end position="93"/>
    </location>
</feature>
<proteinExistence type="predicted"/>
<protein>
    <recommendedName>
        <fullName evidence="8">Teneurin-like YD-shell domain-containing protein</fullName>
    </recommendedName>
</protein>
<keyword evidence="7" id="KW-0732">Signal</keyword>
<comment type="subcellular location">
    <subcellularLocation>
        <location evidence="1">Secreted</location>
    </subcellularLocation>
</comment>
<feature type="domain" description="Teneurin-like YD-shell" evidence="8">
    <location>
        <begin position="1377"/>
        <end position="1525"/>
    </location>
</feature>
<feature type="signal peptide" evidence="7">
    <location>
        <begin position="1"/>
        <end position="18"/>
    </location>
</feature>
<keyword evidence="6" id="KW-1133">Transmembrane helix</keyword>
<dbReference type="Gene3D" id="2.40.128.340">
    <property type="match status" value="1"/>
</dbReference>
<evidence type="ECO:0000256" key="1">
    <source>
        <dbReference type="ARBA" id="ARBA00004613"/>
    </source>
</evidence>
<evidence type="ECO:0000259" key="8">
    <source>
        <dbReference type="Pfam" id="PF25023"/>
    </source>
</evidence>
<dbReference type="RefSeq" id="WP_065400256.1">
    <property type="nucleotide sequence ID" value="NZ_MAYG01000012.1"/>
</dbReference>
<dbReference type="NCBIfam" id="TIGR03696">
    <property type="entry name" value="Rhs_assc_core"/>
    <property type="match status" value="1"/>
</dbReference>
<dbReference type="InterPro" id="IPR050708">
    <property type="entry name" value="T6SS_VgrG/RHS"/>
</dbReference>
<dbReference type="InterPro" id="IPR022385">
    <property type="entry name" value="Rhs_assc_core"/>
</dbReference>
<feature type="chain" id="PRO_5008620722" description="Teneurin-like YD-shell domain-containing protein" evidence="7">
    <location>
        <begin position="19"/>
        <end position="2283"/>
    </location>
</feature>
<gene>
    <name evidence="9" type="ORF">BBI00_18035</name>
</gene>
<dbReference type="Proteomes" id="UP000093432">
    <property type="component" value="Unassembled WGS sequence"/>
</dbReference>
<dbReference type="Pfam" id="PF03534">
    <property type="entry name" value="SpvB"/>
    <property type="match status" value="1"/>
</dbReference>
<keyword evidence="3" id="KW-0677">Repeat</keyword>
<evidence type="ECO:0000313" key="9">
    <source>
        <dbReference type="EMBL" id="OCA71610.1"/>
    </source>
</evidence>
<evidence type="ECO:0000256" key="4">
    <source>
        <dbReference type="ARBA" id="ARBA00023026"/>
    </source>
</evidence>
<dbReference type="STRING" id="651561.BBI00_18035"/>
<dbReference type="EMBL" id="MAYG01000012">
    <property type="protein sequence ID" value="OCA71610.1"/>
    <property type="molecule type" value="Genomic_DNA"/>
</dbReference>
<keyword evidence="2" id="KW-0964">Secreted</keyword>
<evidence type="ECO:0000256" key="7">
    <source>
        <dbReference type="SAM" id="SignalP"/>
    </source>
</evidence>
<dbReference type="GO" id="GO:0005576">
    <property type="term" value="C:extracellular region"/>
    <property type="evidence" value="ECO:0007669"/>
    <property type="project" value="UniProtKB-SubCell"/>
</dbReference>
<dbReference type="InterPro" id="IPR056823">
    <property type="entry name" value="TEN-like_YD-shell"/>
</dbReference>
<dbReference type="SUPFAM" id="SSF69318">
    <property type="entry name" value="Integrin alpha N-terminal domain"/>
    <property type="match status" value="1"/>
</dbReference>
<dbReference type="PANTHER" id="PTHR32305">
    <property type="match status" value="1"/>
</dbReference>
<feature type="transmembrane region" description="Helical" evidence="6">
    <location>
        <begin position="1957"/>
        <end position="1990"/>
    </location>
</feature>
<evidence type="ECO:0000256" key="2">
    <source>
        <dbReference type="ARBA" id="ARBA00022525"/>
    </source>
</evidence>
<keyword evidence="6" id="KW-0812">Transmembrane</keyword>
<organism evidence="9 10">
    <name type="scientific">Chryseobacterium arthrosphaerae</name>
    <dbReference type="NCBI Taxonomy" id="651561"/>
    <lineage>
        <taxon>Bacteria</taxon>
        <taxon>Pseudomonadati</taxon>
        <taxon>Bacteroidota</taxon>
        <taxon>Flavobacteriia</taxon>
        <taxon>Flavobacteriales</taxon>
        <taxon>Weeksellaceae</taxon>
        <taxon>Chryseobacterium group</taxon>
        <taxon>Chryseobacterium</taxon>
    </lineage>
</organism>
<sequence length="2283" mass="254742">MKLFSSLILSLCSVWAFSQTILYQTESASRTVQDPQAVILAQGFHAKSDVSSPFLAKIGPATQGNPGGGPADSNAGANNPSGTTTPSYHNTEGNIEVNGVGQLQFTLPIATLPGVKNVAPQINLAYTSGSGNGIAGYGWNVAGISSITRIGKNIEKDGDSKGIQIDYSDYYSFNGQRLILKSGEYGADGAEYTTEKYSNIKIKSVGTYNNGGLDAGPAHFEVTFEDGSQAWYGAYKPGFRGNQTVTTPLEYNIVKWKDAQGNYISYNYASNVTPGGFRTQERIMKISSIGWGGNETLNKPHINSIDFLYIDRDAQEQSYVQGVEFNQDKILSEIAVRNNFKPIKTYKITYQKDTNGSDYQFLNTITEYNSAGESANSITFDYEKSSLGGWKSTNYDYTEDHKVLGDFDGDGKVDMLKYSNSVNYCKAYNTEAPLDPRADENQISYTDYSDSKCIEWVNEPGGFYLFKNIFDDNKPEKISVAADISKESLDNASAIVVKDNNNIVNSKQSLVLFKKNNIAGTQKSDLEFKVYIFSDSNTLDYQFSKTIQYDQYATDQNTIAENQIKEADLNGDGLSEIIVTVKDANGLYKYLRVNLDKDVQNSASFASFELLPKNSPAMSNYMAGDFDGDSKTDFLTLRNNVATFVKLKDDGQSITVIESPAVSNTTNGTMPISGVWGSAVLGDYNGDGKTDFLIPTAFDSSDWRMYTSTGKGFAEKYYSNFCYFQESQNDPDNHIPWYSHRRTYVAQDLNRDGKSDFIEFYSLVQISQAGGAQSRFLVNLYENKGYKSASSGIEFQKKKLVNYKSIVNQSNRPLIENRRGYPYLYNTDRTWYIPSMEQFTWSNVAEHYTPIFGNFRVNMSDENILVFQKSKLFKFNYYDVSKESRIIGITQGNIKTEIEYKELNPAVDSNVYQPVKKEQYPYLELNKVYQTTAVSQLRSWGRKQDFRYRGFVSHLLGKGIIGFRQSARSSWYADGFENTKIWSGVEIDPLNDAAVVKEWTTRTNDESKIFPADLSENNTQLLSFKSTIYQTDKLLNGQVLTSLNNVDKSKIVTAVVPKSTRSKDFLTNTVATSSIIYGEYYLPSQSISKINDNFAVTTSNFEYIHNPSASGPDYYIGRPKVKTSTIQAYGDTKSSKEEYVYEGNLLKTLKKWNRDNTAYLQETYNYDGFGNIIQKTIINSSDSQTQTNKAQYDDTGRFIVKQTDNLGLETNITYDSLGQVLTQTDPIGNTVTNTYDEWGKILTSKSNLQGTTTYQYETLFRVTTPGFIKRVIGTKVTKYSPDGDISIAYTNLLGQNYKTTTKAFKEGKFISKDTEFDILGRKTAESQPYFESDSNLRQWNKIIYNDSVFPPKVTALSFSGAETITTTSGFTTTIEETKGNKRITTKTLDALENVISATDKGGTIKFSYNAAGDQIKAQYAENIVTTQYDSWGRKIEFNDPSNGVYKYEYDGFGKIKKIISPKGNKLYTFNNVGQLVSQNEISTADGGQATNKIITFTYDNKGRLISKSGTSKGKSYSSNISYDPQGRVISSSESSNGKYFIKKGITYDDKARVISYEKQLYSSGVLTKVTVENFYSTWNGDLQLVKDKTSGKILWELKNTNERGQVLNAKLGAAEITNLYDDTNGFLTKVNHSSQVKQDILQLTYAFDAIKNELRSRTTGGDFNITETFEYDNNNRLVKWTNPVTGQYNSNIYDAKGRILENDQVGKIKFENSAKVYQPTGMTLNAAGTQNYNNDLIQSIAYNENNDPIFIDGEKGDVAFQYGLTAMRQQVSFGGNFDPDQEGKFTRFYSEDGSFEITKNNVTGKEKHTIYIGGTPYESNIVYLKNYEETNGSYRFLHKDYLGSILAISDEAGNKLEQRHFDAWGNFTHLQIGNGPILTDKNSIDNAALLVDRGYTGHEHFAEVGIIHMNGRLYDPLLRRFLNADENIQDPYNTQNYNKYGYVLNNPLMFSDPSGEVFQFAFLAVMGTFWATVMTGAIISSAIATFLYLAKAYLTRNFSVGGFFKAVTIGSITGAVSAGLGQVFSAGTLIASIGNGVLSGAGASAVQALASGTNFLKGVAQGAVIGGAMGAISFGLSRLFAKPSGESLDVEDHTEGVTENPVNQKSNEVKKVMANDFKGKNPANGSIRVLRKPEDLPNYLKERDYTFDGKTLVNKDGKSVLGVTTPFYGNKYIRYVFAPNAFKSPEILTLTTGHEMLHGVFYANQINPIELSTQTWTPNAKTVSNHHVIIAEWEKSYIDLRGWQGLNLPVEPRFNLDLIRQSNYGFNARFDNMMKLMKNFLKK</sequence>
<feature type="transmembrane region" description="Helical" evidence="6">
    <location>
        <begin position="2029"/>
        <end position="2050"/>
    </location>
</feature>
<dbReference type="PANTHER" id="PTHR32305:SF15">
    <property type="entry name" value="PROTEIN RHSA-RELATED"/>
    <property type="match status" value="1"/>
</dbReference>
<dbReference type="OrthoDB" id="6225685at2"/>